<evidence type="ECO:0000313" key="2">
    <source>
        <dbReference type="EMBL" id="KAK8054124.1"/>
    </source>
</evidence>
<keyword evidence="1" id="KW-1133">Transmembrane helix</keyword>
<keyword evidence="1" id="KW-0812">Transmembrane</keyword>
<protein>
    <submittedName>
        <fullName evidence="2">Uncharacterized protein</fullName>
    </submittedName>
</protein>
<feature type="transmembrane region" description="Helical" evidence="1">
    <location>
        <begin position="100"/>
        <end position="123"/>
    </location>
</feature>
<proteinExistence type="predicted"/>
<reference evidence="2 3" key="1">
    <citation type="submission" date="2023-01" db="EMBL/GenBank/DDBJ databases">
        <title>Analysis of 21 Apiospora genomes using comparative genomics revels a genus with tremendous synthesis potential of carbohydrate active enzymes and secondary metabolites.</title>
        <authorList>
            <person name="Sorensen T."/>
        </authorList>
    </citation>
    <scope>NUCLEOTIDE SEQUENCE [LARGE SCALE GENOMIC DNA]</scope>
    <source>
        <strain evidence="2 3">CBS 83171</strain>
    </source>
</reference>
<organism evidence="2 3">
    <name type="scientific">Apiospora saccharicola</name>
    <dbReference type="NCBI Taxonomy" id="335842"/>
    <lineage>
        <taxon>Eukaryota</taxon>
        <taxon>Fungi</taxon>
        <taxon>Dikarya</taxon>
        <taxon>Ascomycota</taxon>
        <taxon>Pezizomycotina</taxon>
        <taxon>Sordariomycetes</taxon>
        <taxon>Xylariomycetidae</taxon>
        <taxon>Amphisphaeriales</taxon>
        <taxon>Apiosporaceae</taxon>
        <taxon>Apiospora</taxon>
    </lineage>
</organism>
<feature type="transmembrane region" description="Helical" evidence="1">
    <location>
        <begin position="7"/>
        <end position="27"/>
    </location>
</feature>
<evidence type="ECO:0000313" key="3">
    <source>
        <dbReference type="Proteomes" id="UP001446871"/>
    </source>
</evidence>
<evidence type="ECO:0000256" key="1">
    <source>
        <dbReference type="SAM" id="Phobius"/>
    </source>
</evidence>
<dbReference type="Proteomes" id="UP001446871">
    <property type="component" value="Unassembled WGS sequence"/>
</dbReference>
<comment type="caution">
    <text evidence="2">The sequence shown here is derived from an EMBL/GenBank/DDBJ whole genome shotgun (WGS) entry which is preliminary data.</text>
</comment>
<keyword evidence="1" id="KW-0472">Membrane</keyword>
<accession>A0ABR1U863</accession>
<dbReference type="EMBL" id="JAQQWM010000008">
    <property type="protein sequence ID" value="KAK8054124.1"/>
    <property type="molecule type" value="Genomic_DNA"/>
</dbReference>
<sequence length="263" mass="28968">MTLLDDIFYYSCCFIVVLHSLSALLVITHGRCTVYAAAFLIASAMWVSLSVLNLWFFLPTVVQDAAELVRNYEAPHANLGGGSGSSLDCVWQALSLLRVVVFSSAASYFYMMLFGWFVGAMSLSNALTMWQREGCDAMEPHSHNGRAAACLLRAARRVEGWVAIEDQQAVSMQLPRWEEERTTNEKTGATVTTTTTSLATTTMTAEEEREEEVRQVRKGGSFLFAVPRQLHSCYMVILAPHVRLPESGRGAGGVEISEKGVVL</sequence>
<keyword evidence="3" id="KW-1185">Reference proteome</keyword>
<gene>
    <name evidence="2" type="ORF">PG996_013425</name>
</gene>
<feature type="transmembrane region" description="Helical" evidence="1">
    <location>
        <begin position="34"/>
        <end position="58"/>
    </location>
</feature>
<name>A0ABR1U863_9PEZI</name>